<protein>
    <submittedName>
        <fullName evidence="1">P-loop containing nucleoside triphosphate hydrolase</fullName>
    </submittedName>
</protein>
<dbReference type="Proteomes" id="UP000501690">
    <property type="component" value="Linkage Group LG4"/>
</dbReference>
<dbReference type="EMBL" id="CP039348">
    <property type="protein sequence ID" value="QCD89698.1"/>
    <property type="molecule type" value="Genomic_DNA"/>
</dbReference>
<organism evidence="1 2">
    <name type="scientific">Vigna unguiculata</name>
    <name type="common">Cowpea</name>
    <dbReference type="NCBI Taxonomy" id="3917"/>
    <lineage>
        <taxon>Eukaryota</taxon>
        <taxon>Viridiplantae</taxon>
        <taxon>Streptophyta</taxon>
        <taxon>Embryophyta</taxon>
        <taxon>Tracheophyta</taxon>
        <taxon>Spermatophyta</taxon>
        <taxon>Magnoliopsida</taxon>
        <taxon>eudicotyledons</taxon>
        <taxon>Gunneridae</taxon>
        <taxon>Pentapetalae</taxon>
        <taxon>rosids</taxon>
        <taxon>fabids</taxon>
        <taxon>Fabales</taxon>
        <taxon>Fabaceae</taxon>
        <taxon>Papilionoideae</taxon>
        <taxon>50 kb inversion clade</taxon>
        <taxon>NPAAA clade</taxon>
        <taxon>indigoferoid/millettioid clade</taxon>
        <taxon>Phaseoleae</taxon>
        <taxon>Vigna</taxon>
    </lineage>
</organism>
<dbReference type="InterPro" id="IPR027417">
    <property type="entry name" value="P-loop_NTPase"/>
</dbReference>
<name>A0A4D6LMJ7_VIGUN</name>
<evidence type="ECO:0000313" key="2">
    <source>
        <dbReference type="Proteomes" id="UP000501690"/>
    </source>
</evidence>
<dbReference type="AlphaFoldDB" id="A0A4D6LMJ7"/>
<dbReference type="Gene3D" id="3.40.50.300">
    <property type="entry name" value="P-loop containing nucleotide triphosphate hydrolases"/>
    <property type="match status" value="1"/>
</dbReference>
<evidence type="ECO:0000313" key="1">
    <source>
        <dbReference type="EMBL" id="QCD89698.1"/>
    </source>
</evidence>
<keyword evidence="2" id="KW-1185">Reference proteome</keyword>
<dbReference type="PANTHER" id="PTHR13748:SF31">
    <property type="entry name" value="ZINC-REGULATED GTPASE METALLOPROTEIN ACTIVATOR 1A-RELATED"/>
    <property type="match status" value="1"/>
</dbReference>
<dbReference type="PANTHER" id="PTHR13748">
    <property type="entry name" value="COBW-RELATED"/>
    <property type="match status" value="1"/>
</dbReference>
<gene>
    <name evidence="1" type="ORF">DEO72_LG4g644</name>
</gene>
<dbReference type="InterPro" id="IPR051316">
    <property type="entry name" value="Zinc-reg_GTPase_activator"/>
</dbReference>
<reference evidence="1 2" key="1">
    <citation type="submission" date="2019-04" db="EMBL/GenBank/DDBJ databases">
        <title>An improved genome assembly and genetic linkage map for asparagus bean, Vigna unguiculata ssp. sesquipedialis.</title>
        <authorList>
            <person name="Xia Q."/>
            <person name="Zhang R."/>
            <person name="Dong Y."/>
        </authorList>
    </citation>
    <scope>NUCLEOTIDE SEQUENCE [LARGE SCALE GENOMIC DNA]</scope>
    <source>
        <tissue evidence="1">Leaf</tissue>
    </source>
</reference>
<dbReference type="GO" id="GO:0005737">
    <property type="term" value="C:cytoplasm"/>
    <property type="evidence" value="ECO:0007669"/>
    <property type="project" value="TreeGrafter"/>
</dbReference>
<dbReference type="GO" id="GO:0016787">
    <property type="term" value="F:hydrolase activity"/>
    <property type="evidence" value="ECO:0007669"/>
    <property type="project" value="UniProtKB-KW"/>
</dbReference>
<proteinExistence type="predicted"/>
<sequence length="110" mass="12520">MLFLFVEIRGFLIDIKPALLSALDTEYEKNSFELPREDISGKITLTLLKNLGSPRWKDIIILNKVDLVSADSSGALEKLEEEIHNINSLAKIIHSVRYQVDLSRILNRQA</sequence>
<accession>A0A4D6LMJ7</accession>
<keyword evidence="1" id="KW-0378">Hydrolase</keyword>